<evidence type="ECO:0000256" key="9">
    <source>
        <dbReference type="ARBA" id="ARBA00022824"/>
    </source>
</evidence>
<dbReference type="EMBL" id="HACM01008841">
    <property type="protein sequence ID" value="CRZ09283.1"/>
    <property type="molecule type" value="Transcribed_RNA"/>
</dbReference>
<dbReference type="GO" id="GO:0019432">
    <property type="term" value="P:triglyceride biosynthetic process"/>
    <property type="evidence" value="ECO:0007669"/>
    <property type="project" value="TreeGrafter"/>
</dbReference>
<feature type="transmembrane region" description="Helical" evidence="14">
    <location>
        <begin position="7"/>
        <end position="31"/>
    </location>
</feature>
<keyword evidence="5" id="KW-0444">Lipid biosynthesis</keyword>
<keyword evidence="9 14" id="KW-0256">Endoplasmic reticulum</keyword>
<dbReference type="Pfam" id="PF03982">
    <property type="entry name" value="DAGAT"/>
    <property type="match status" value="1"/>
</dbReference>
<name>A0A0H5R577_9EUKA</name>
<comment type="pathway">
    <text evidence="2">Glycerolipid metabolism; triacylglycerol biosynthesis.</text>
</comment>
<evidence type="ECO:0000256" key="7">
    <source>
        <dbReference type="ARBA" id="ARBA00022692"/>
    </source>
</evidence>
<keyword evidence="11" id="KW-0443">Lipid metabolism</keyword>
<evidence type="ECO:0000256" key="2">
    <source>
        <dbReference type="ARBA" id="ARBA00004771"/>
    </source>
</evidence>
<comment type="caution">
    <text evidence="14">Lacks conserved residue(s) required for the propagation of feature annotation.</text>
</comment>
<dbReference type="PANTHER" id="PTHR12317">
    <property type="entry name" value="DIACYLGLYCEROL O-ACYLTRANSFERASE"/>
    <property type="match status" value="1"/>
</dbReference>
<dbReference type="AlphaFoldDB" id="A0A0H5R577"/>
<evidence type="ECO:0000256" key="12">
    <source>
        <dbReference type="ARBA" id="ARBA00023136"/>
    </source>
</evidence>
<evidence type="ECO:0000256" key="1">
    <source>
        <dbReference type="ARBA" id="ARBA00004477"/>
    </source>
</evidence>
<evidence type="ECO:0000256" key="14">
    <source>
        <dbReference type="RuleBase" id="RU367023"/>
    </source>
</evidence>
<keyword evidence="10 14" id="KW-1133">Transmembrane helix</keyword>
<sequence length="307" mass="36399">MRSFIGIVHLGIFIFLWLIAASLPAWLILTLIIWGDFRLHIVVALYALIRHYLPRGTWDSFRRRHLELSQRHQYFRKEMTIIEEDRREPQSRHMLVFHPHGILCFGYIVNGNGSNELEKRGPYHWLGAWWMTNLPILSELVAWQRGGQVDKAHVEMLMQNGENIALIPGGCEEATLFRYNQHQVYLRKRRGFIVYALRHGYQVSPVYTFGEELTYSSWEGITDFRLWLNRYNIPCVVFWSKYWFLPYWDINLVTVVGKPIQFPHIPHPTANDIDKYFSIYVMELQALFERYVGTYAADPKSKLHIIL</sequence>
<dbReference type="EC" id="2.3.1.-" evidence="14"/>
<dbReference type="GO" id="GO:0006071">
    <property type="term" value="P:glycerol metabolic process"/>
    <property type="evidence" value="ECO:0007669"/>
    <property type="project" value="UniProtKB-KW"/>
</dbReference>
<reference evidence="15" key="1">
    <citation type="submission" date="2015-04" db="EMBL/GenBank/DDBJ databases">
        <title>The genome sequence of the plant pathogenic Rhizarian Plasmodiophora brassicae reveals insights in its biotrophic life cycle and the origin of chitin synthesis.</title>
        <authorList>
            <person name="Schwelm A."/>
            <person name="Fogelqvist J."/>
            <person name="Knaust A."/>
            <person name="Julke S."/>
            <person name="Lilja T."/>
            <person name="Dhandapani V."/>
            <person name="Bonilla-Rosso G."/>
            <person name="Karlsson M."/>
            <person name="Shevchenko A."/>
            <person name="Choi S.R."/>
            <person name="Kim H.G."/>
            <person name="Park J.Y."/>
            <person name="Lim Y.P."/>
            <person name="Ludwig-Muller J."/>
            <person name="Dixelius C."/>
        </authorList>
    </citation>
    <scope>NUCLEOTIDE SEQUENCE</scope>
    <source>
        <tissue evidence="15">Potato root galls</tissue>
    </source>
</reference>
<dbReference type="PANTHER" id="PTHR12317:SF0">
    <property type="entry name" value="ACYLTRANSFERASE"/>
    <property type="match status" value="1"/>
</dbReference>
<keyword evidence="7 14" id="KW-0812">Transmembrane</keyword>
<evidence type="ECO:0000256" key="10">
    <source>
        <dbReference type="ARBA" id="ARBA00022989"/>
    </source>
</evidence>
<organism evidence="15">
    <name type="scientific">Spongospora subterranea</name>
    <dbReference type="NCBI Taxonomy" id="70186"/>
    <lineage>
        <taxon>Eukaryota</taxon>
        <taxon>Sar</taxon>
        <taxon>Rhizaria</taxon>
        <taxon>Endomyxa</taxon>
        <taxon>Phytomyxea</taxon>
        <taxon>Plasmodiophorida</taxon>
        <taxon>Plasmodiophoridae</taxon>
        <taxon>Spongospora</taxon>
    </lineage>
</organism>
<proteinExistence type="inferred from homology"/>
<comment type="subcellular location">
    <subcellularLocation>
        <location evidence="1 14">Endoplasmic reticulum membrane</location>
        <topology evidence="1 14">Multi-pass membrane protein</topology>
    </subcellularLocation>
</comment>
<dbReference type="GO" id="GO:0004144">
    <property type="term" value="F:diacylglycerol O-acyltransferase activity"/>
    <property type="evidence" value="ECO:0007669"/>
    <property type="project" value="TreeGrafter"/>
</dbReference>
<evidence type="ECO:0000256" key="3">
    <source>
        <dbReference type="ARBA" id="ARBA00005189"/>
    </source>
</evidence>
<accession>A0A0H5R577</accession>
<comment type="pathway">
    <text evidence="3">Lipid metabolism.</text>
</comment>
<evidence type="ECO:0000256" key="5">
    <source>
        <dbReference type="ARBA" id="ARBA00022516"/>
    </source>
</evidence>
<dbReference type="InterPro" id="IPR007130">
    <property type="entry name" value="DAGAT"/>
</dbReference>
<evidence type="ECO:0000256" key="13">
    <source>
        <dbReference type="ARBA" id="ARBA00023315"/>
    </source>
</evidence>
<keyword evidence="8" id="KW-0319">Glycerol metabolism</keyword>
<evidence type="ECO:0000256" key="6">
    <source>
        <dbReference type="ARBA" id="ARBA00022679"/>
    </source>
</evidence>
<protein>
    <recommendedName>
        <fullName evidence="14">Acyltransferase</fullName>
        <ecNumber evidence="14">2.3.1.-</ecNumber>
    </recommendedName>
</protein>
<keyword evidence="12 14" id="KW-0472">Membrane</keyword>
<evidence type="ECO:0000256" key="4">
    <source>
        <dbReference type="ARBA" id="ARBA00005420"/>
    </source>
</evidence>
<dbReference type="GO" id="GO:0005789">
    <property type="term" value="C:endoplasmic reticulum membrane"/>
    <property type="evidence" value="ECO:0007669"/>
    <property type="project" value="UniProtKB-SubCell"/>
</dbReference>
<evidence type="ECO:0000256" key="8">
    <source>
        <dbReference type="ARBA" id="ARBA00022798"/>
    </source>
</evidence>
<keyword evidence="13" id="KW-0012">Acyltransferase</keyword>
<comment type="similarity">
    <text evidence="4 14">Belongs to the diacylglycerol acyltransferase family.</text>
</comment>
<evidence type="ECO:0000313" key="15">
    <source>
        <dbReference type="EMBL" id="CRZ09283.1"/>
    </source>
</evidence>
<evidence type="ECO:0000256" key="11">
    <source>
        <dbReference type="ARBA" id="ARBA00023098"/>
    </source>
</evidence>
<keyword evidence="6 14" id="KW-0808">Transferase</keyword>